<dbReference type="InterPro" id="IPR036278">
    <property type="entry name" value="Sialidase_sf"/>
</dbReference>
<keyword evidence="8" id="KW-1185">Reference proteome</keyword>
<keyword evidence="4" id="KW-0732">Signal</keyword>
<dbReference type="CDD" id="cd15482">
    <property type="entry name" value="Sialidase_non-viral"/>
    <property type="match status" value="1"/>
</dbReference>
<feature type="domain" description="Sialidase" evidence="5">
    <location>
        <begin position="215"/>
        <end position="498"/>
    </location>
</feature>
<dbReference type="EMBL" id="JAJNEC010000005">
    <property type="protein sequence ID" value="MCD2424815.1"/>
    <property type="molecule type" value="Genomic_DNA"/>
</dbReference>
<evidence type="ECO:0000313" key="7">
    <source>
        <dbReference type="EMBL" id="MCD2424815.1"/>
    </source>
</evidence>
<accession>A0ABS8PUR4</accession>
<proteinExistence type="inferred from homology"/>
<feature type="domain" description="Sialidase N-terminal" evidence="6">
    <location>
        <begin position="33"/>
        <end position="154"/>
    </location>
</feature>
<comment type="caution">
    <text evidence="7">The sequence shown here is derived from an EMBL/GenBank/DDBJ whole genome shotgun (WGS) entry which is preliminary data.</text>
</comment>
<dbReference type="EC" id="3.2.1.18" evidence="3"/>
<dbReference type="Proteomes" id="UP001199816">
    <property type="component" value="Unassembled WGS sequence"/>
</dbReference>
<dbReference type="RefSeq" id="WP_231007057.1">
    <property type="nucleotide sequence ID" value="NZ_JAJNEC010000005.1"/>
</dbReference>
<evidence type="ECO:0000313" key="8">
    <source>
        <dbReference type="Proteomes" id="UP001199816"/>
    </source>
</evidence>
<evidence type="ECO:0000256" key="4">
    <source>
        <dbReference type="SAM" id="SignalP"/>
    </source>
</evidence>
<feature type="signal peptide" evidence="4">
    <location>
        <begin position="1"/>
        <end position="31"/>
    </location>
</feature>
<evidence type="ECO:0000256" key="2">
    <source>
        <dbReference type="ARBA" id="ARBA00009348"/>
    </source>
</evidence>
<reference evidence="7 8" key="1">
    <citation type="submission" date="2021-11" db="EMBL/GenBank/DDBJ databases">
        <title>Genomic of Niabella pedocola.</title>
        <authorList>
            <person name="Wu T."/>
        </authorList>
    </citation>
    <scope>NUCLEOTIDE SEQUENCE [LARGE SCALE GENOMIC DNA]</scope>
    <source>
        <strain evidence="7 8">JCM 31011</strain>
    </source>
</reference>
<protein>
    <recommendedName>
        <fullName evidence="3">exo-alpha-sialidase</fullName>
        <ecNumber evidence="3">3.2.1.18</ecNumber>
    </recommendedName>
</protein>
<organism evidence="7 8">
    <name type="scientific">Niabella pedocola</name>
    <dbReference type="NCBI Taxonomy" id="1752077"/>
    <lineage>
        <taxon>Bacteria</taxon>
        <taxon>Pseudomonadati</taxon>
        <taxon>Bacteroidota</taxon>
        <taxon>Chitinophagia</taxon>
        <taxon>Chitinophagales</taxon>
        <taxon>Chitinophagaceae</taxon>
        <taxon>Niabella</taxon>
    </lineage>
</organism>
<evidence type="ECO:0000256" key="3">
    <source>
        <dbReference type="ARBA" id="ARBA00012733"/>
    </source>
</evidence>
<name>A0ABS8PUR4_9BACT</name>
<dbReference type="Gene3D" id="2.120.10.10">
    <property type="match status" value="1"/>
</dbReference>
<dbReference type="InterPro" id="IPR011040">
    <property type="entry name" value="Sialidase"/>
</dbReference>
<feature type="chain" id="PRO_5046190491" description="exo-alpha-sialidase" evidence="4">
    <location>
        <begin position="32"/>
        <end position="522"/>
    </location>
</feature>
<dbReference type="PANTHER" id="PTHR10628:SF30">
    <property type="entry name" value="EXO-ALPHA-SIALIDASE"/>
    <property type="match status" value="1"/>
</dbReference>
<evidence type="ECO:0000259" key="5">
    <source>
        <dbReference type="Pfam" id="PF13088"/>
    </source>
</evidence>
<dbReference type="PANTHER" id="PTHR10628">
    <property type="entry name" value="SIALIDASE"/>
    <property type="match status" value="1"/>
</dbReference>
<sequence>MQTTIIRTRLYGALHLILMTGLAAVSYGQQAATAEIVNYTIPVLKRAGSNPVQRISVYVPATAPPVKNISVRINPQAMAAFEKITVYHTGNEPLFSGRNIAGTGTVTGSNLLLAVNVPLKPGFNYLWMSPVLKEQAPVGVSVKMEVTQLMLADNKVLIPRNRQPQEKGWATGVRIRMPGDDAVNTYRIPGLTRTDKNTLIAVYDIRYQNDRDLPADIDVGMSRSTDGGQTWEPMKVILSMGKTGENSGIGDPAILFDPVTKKIWVAALWSKGNRSIAGSEPGLSPDSSGQFVLAYGADDGKTWSAPINITAQVKNPAWHLYFQGPGNGIAMQNGTLVFPSQYWDETKKPGIPHSSVIYSTDHGQSWKSGIGARSNTTESQVVETRPGVLMLNMRDNRGSFRSIATTKDYGKTWLEHPSSYHALPDPVCMGSIIKAKVRVKGVLKEVLFFSNMNNTYARDQLTIKASLDLGETWLPANRILIDERKAYGYSSLVQIDDHTLGLLYEGIRDLNFVRVPVAEIIP</sequence>
<dbReference type="Pfam" id="PF14873">
    <property type="entry name" value="BNR_assoc_N"/>
    <property type="match status" value="1"/>
</dbReference>
<dbReference type="SUPFAM" id="SSF50939">
    <property type="entry name" value="Sialidases"/>
    <property type="match status" value="1"/>
</dbReference>
<comment type="catalytic activity">
    <reaction evidence="1">
        <text>Hydrolysis of alpha-(2-&gt;3)-, alpha-(2-&gt;6)-, alpha-(2-&gt;8)- glycosidic linkages of terminal sialic acid residues in oligosaccharides, glycoproteins, glycolipids, colominic acid and synthetic substrates.</text>
        <dbReference type="EC" id="3.2.1.18"/>
    </reaction>
</comment>
<comment type="similarity">
    <text evidence="2">Belongs to the glycosyl hydrolase 33 family.</text>
</comment>
<dbReference type="Pfam" id="PF13088">
    <property type="entry name" value="BNR_2"/>
    <property type="match status" value="1"/>
</dbReference>
<evidence type="ECO:0000259" key="6">
    <source>
        <dbReference type="Pfam" id="PF14873"/>
    </source>
</evidence>
<evidence type="ECO:0000256" key="1">
    <source>
        <dbReference type="ARBA" id="ARBA00000427"/>
    </source>
</evidence>
<dbReference type="InterPro" id="IPR026856">
    <property type="entry name" value="Sialidase_fam"/>
</dbReference>
<gene>
    <name evidence="7" type="ORF">LQ567_18680</name>
</gene>
<dbReference type="InterPro" id="IPR029456">
    <property type="entry name" value="Sialidase_N"/>
</dbReference>